<evidence type="ECO:0000259" key="6">
    <source>
        <dbReference type="PROSITE" id="PS50929"/>
    </source>
</evidence>
<feature type="transmembrane region" description="Helical" evidence="5">
    <location>
        <begin position="101"/>
        <end position="123"/>
    </location>
</feature>
<dbReference type="PROSITE" id="PS50929">
    <property type="entry name" value="ABC_TM1F"/>
    <property type="match status" value="1"/>
</dbReference>
<comment type="caution">
    <text evidence="7">The sequence shown here is derived from an EMBL/GenBank/DDBJ whole genome shotgun (WGS) entry which is preliminary data.</text>
</comment>
<dbReference type="Pfam" id="PF00664">
    <property type="entry name" value="ABC_membrane"/>
    <property type="match status" value="1"/>
</dbReference>
<dbReference type="EMBL" id="WLXI01000067">
    <property type="protein sequence ID" value="MTD02608.1"/>
    <property type="molecule type" value="Genomic_DNA"/>
</dbReference>
<feature type="domain" description="ABC transmembrane type-1" evidence="6">
    <location>
        <begin position="30"/>
        <end position="230"/>
    </location>
</feature>
<evidence type="ECO:0000256" key="3">
    <source>
        <dbReference type="ARBA" id="ARBA00022989"/>
    </source>
</evidence>
<keyword evidence="3 5" id="KW-1133">Transmembrane helix</keyword>
<dbReference type="AlphaFoldDB" id="A0A6L6GBH0"/>
<feature type="transmembrane region" description="Helical" evidence="5">
    <location>
        <begin position="129"/>
        <end position="148"/>
    </location>
</feature>
<dbReference type="Gene3D" id="1.20.1560.10">
    <property type="entry name" value="ABC transporter type 1, transmembrane domain"/>
    <property type="match status" value="1"/>
</dbReference>
<dbReference type="GO" id="GO:0140359">
    <property type="term" value="F:ABC-type transporter activity"/>
    <property type="evidence" value="ECO:0007669"/>
    <property type="project" value="InterPro"/>
</dbReference>
<keyword evidence="2 5" id="KW-0812">Transmembrane</keyword>
<dbReference type="Proteomes" id="UP000483839">
    <property type="component" value="Unassembled WGS sequence"/>
</dbReference>
<comment type="subcellular location">
    <subcellularLocation>
        <location evidence="1">Cell membrane</location>
        <topology evidence="1">Multi-pass membrane protein</topology>
    </subcellularLocation>
</comment>
<keyword evidence="4 5" id="KW-0472">Membrane</keyword>
<feature type="transmembrane region" description="Helical" evidence="5">
    <location>
        <begin position="30"/>
        <end position="51"/>
    </location>
</feature>
<evidence type="ECO:0000256" key="4">
    <source>
        <dbReference type="ARBA" id="ARBA00023136"/>
    </source>
</evidence>
<sequence length="230" mass="26919">QMCIRDSPQIIESNSFNKLELQFFGKREHLIIYILSLLIIQFILNLLRGYYYAVLFKKMVYQISKNFINQLMYALPSKLVNFSLGDIVLRFQSINTIVESFVSLLLTCLLQSICSFIGAILLFQISKQLFVILCLSLVLYFFIVLMFIPKLNRYEKKYQSIFSETLTMFSNTLTGIMEIKVMNRQNFIESKLNKLILRCENYRTLHLKFSEYLKSSVAFIESGGNILILL</sequence>
<evidence type="ECO:0000256" key="2">
    <source>
        <dbReference type="ARBA" id="ARBA00022692"/>
    </source>
</evidence>
<evidence type="ECO:0000313" key="7">
    <source>
        <dbReference type="EMBL" id="MTD02608.1"/>
    </source>
</evidence>
<proteinExistence type="predicted"/>
<name>A0A6L6GBH0_STRUB</name>
<evidence type="ECO:0000256" key="5">
    <source>
        <dbReference type="SAM" id="Phobius"/>
    </source>
</evidence>
<dbReference type="InterPro" id="IPR011527">
    <property type="entry name" value="ABC1_TM_dom"/>
</dbReference>
<reference evidence="7 8" key="1">
    <citation type="submission" date="2019-11" db="EMBL/GenBank/DDBJ databases">
        <title>Streptococcus uberis isolated from clinical mastitis cases on a southeastern Queensland dairy.</title>
        <authorList>
            <person name="Workentine M.L."/>
            <person name="Price R."/>
            <person name="Olchowy T."/>
        </authorList>
    </citation>
    <scope>NUCLEOTIDE SEQUENCE [LARGE SCALE GENOMIC DNA]</scope>
    <source>
        <strain evidence="7 8">OLC4459-A17</strain>
    </source>
</reference>
<dbReference type="SUPFAM" id="SSF90123">
    <property type="entry name" value="ABC transporter transmembrane region"/>
    <property type="match status" value="1"/>
</dbReference>
<evidence type="ECO:0000256" key="1">
    <source>
        <dbReference type="ARBA" id="ARBA00004651"/>
    </source>
</evidence>
<dbReference type="InterPro" id="IPR036640">
    <property type="entry name" value="ABC1_TM_sf"/>
</dbReference>
<dbReference type="GO" id="GO:0005886">
    <property type="term" value="C:plasma membrane"/>
    <property type="evidence" value="ECO:0007669"/>
    <property type="project" value="UniProtKB-SubCell"/>
</dbReference>
<protein>
    <recommendedName>
        <fullName evidence="6">ABC transmembrane type-1 domain-containing protein</fullName>
    </recommendedName>
</protein>
<feature type="transmembrane region" description="Helical" evidence="5">
    <location>
        <begin position="71"/>
        <end position="89"/>
    </location>
</feature>
<accession>A0A6L6GBH0</accession>
<feature type="non-terminal residue" evidence="7">
    <location>
        <position position="1"/>
    </location>
</feature>
<feature type="non-terminal residue" evidence="7">
    <location>
        <position position="230"/>
    </location>
</feature>
<evidence type="ECO:0000313" key="8">
    <source>
        <dbReference type="Proteomes" id="UP000483839"/>
    </source>
</evidence>
<organism evidence="7 8">
    <name type="scientific">Streptococcus uberis</name>
    <dbReference type="NCBI Taxonomy" id="1349"/>
    <lineage>
        <taxon>Bacteria</taxon>
        <taxon>Bacillati</taxon>
        <taxon>Bacillota</taxon>
        <taxon>Bacilli</taxon>
        <taxon>Lactobacillales</taxon>
        <taxon>Streptococcaceae</taxon>
        <taxon>Streptococcus</taxon>
    </lineage>
</organism>
<gene>
    <name evidence="7" type="ORF">GKS16_10050</name>
</gene>
<dbReference type="GO" id="GO:0005524">
    <property type="term" value="F:ATP binding"/>
    <property type="evidence" value="ECO:0007669"/>
    <property type="project" value="InterPro"/>
</dbReference>